<dbReference type="RefSeq" id="YP_009177067.1">
    <property type="nucleotide sequence ID" value="NC_028238.1"/>
</dbReference>
<name>A0A0M3PB94_9POXV</name>
<feature type="domain" description="DNA/pantothenate metabolism flavoprotein C-terminal" evidence="1">
    <location>
        <begin position="147"/>
        <end position="251"/>
    </location>
</feature>
<dbReference type="GeneID" id="26122736"/>
<dbReference type="KEGG" id="vg:26122736"/>
<dbReference type="GO" id="GO:0003824">
    <property type="term" value="F:catalytic activity"/>
    <property type="evidence" value="ECO:0007669"/>
    <property type="project" value="UniProtKB-ARBA"/>
</dbReference>
<dbReference type="InterPro" id="IPR007085">
    <property type="entry name" value="DNA/pantothenate-metab_flavo_C"/>
</dbReference>
<protein>
    <recommendedName>
        <fullName evidence="1">DNA/pantothenate metabolism flavoprotein C-terminal domain-containing protein</fullName>
    </recommendedName>
</protein>
<dbReference type="PANTHER" id="PTHR12290">
    <property type="entry name" value="CORNICHON-RELATED"/>
    <property type="match status" value="1"/>
</dbReference>
<proteinExistence type="predicted"/>
<dbReference type="EMBL" id="KP728110">
    <property type="protein sequence ID" value="ALA62420.1"/>
    <property type="molecule type" value="Genomic_DNA"/>
</dbReference>
<dbReference type="Proteomes" id="UP000142477">
    <property type="component" value="Segment"/>
</dbReference>
<evidence type="ECO:0000313" key="2">
    <source>
        <dbReference type="EMBL" id="ALA62420.1"/>
    </source>
</evidence>
<keyword evidence="3" id="KW-1185">Reference proteome</keyword>
<dbReference type="GO" id="GO:0015937">
    <property type="term" value="P:coenzyme A biosynthetic process"/>
    <property type="evidence" value="ECO:0007669"/>
    <property type="project" value="UniProtKB-ARBA"/>
</dbReference>
<dbReference type="Pfam" id="PF04127">
    <property type="entry name" value="DFP"/>
    <property type="match status" value="1"/>
</dbReference>
<evidence type="ECO:0000313" key="3">
    <source>
        <dbReference type="Proteomes" id="UP000142477"/>
    </source>
</evidence>
<dbReference type="Gene3D" id="3.40.50.10300">
    <property type="entry name" value="CoaB-like"/>
    <property type="match status" value="1"/>
</dbReference>
<evidence type="ECO:0000259" key="1">
    <source>
        <dbReference type="Pfam" id="PF04127"/>
    </source>
</evidence>
<dbReference type="InterPro" id="IPR035929">
    <property type="entry name" value="CoaB-like_sf"/>
</dbReference>
<accession>A0A0M3PB94</accession>
<organism evidence="2 3">
    <name type="scientific">Turkeypox virus</name>
    <dbReference type="NCBI Taxonomy" id="336486"/>
    <lineage>
        <taxon>Viruses</taxon>
        <taxon>Varidnaviria</taxon>
        <taxon>Bamfordvirae</taxon>
        <taxon>Nucleocytoviricota</taxon>
        <taxon>Pokkesviricetes</taxon>
        <taxon>Chitovirales</taxon>
        <taxon>Poxviridae</taxon>
        <taxon>Chordopoxvirinae</taxon>
        <taxon>Avipoxvirus</taxon>
        <taxon>Avipoxvirus turkeypox</taxon>
    </lineage>
</organism>
<dbReference type="SUPFAM" id="SSF102645">
    <property type="entry name" value="CoaB-like"/>
    <property type="match status" value="1"/>
</dbReference>
<sequence>MSDDIKAWVEDQHMRKRRVILITSGGTRVSMELNAVRFLENFSTGMRGAISVERFIDAGYGVCFLHRESSLFPWSRVLPSGNVLLDKFEINGDDVQLSDNIKQPMLQGLRSYKSAIQNNQLFVINFTTLSEYIRLLRIASQAISLIGTDAIIYLAAAVSDFYIPACDMQEHKIESTEKGITISMKAVPKMMAHLVNEWAPKAFVVSFKLETNEEILIDRAKNALSKYHHQVVIANVMKTRRKKVIIVTRDKEIDLCITDEEEKDGMVLEDKFIPVIIDMHYMFLTNNNNNN</sequence>
<dbReference type="OrthoDB" id="11530at10239"/>
<reference evidence="2 3" key="1">
    <citation type="journal article" date="2015" name="Infect. Genet. Evol.">
        <title>Unique genomic organization of a novel Avipoxvirus detected in turkey (Meleagris gallopavo).</title>
        <authorList>
            <person name="Banyai K."/>
            <person name="Palya V."/>
            <person name="Denes B."/>
            <person name="Glavits R."/>
            <person name="Ivanics E."/>
            <person name="Horvath B."/>
            <person name="Farkas S.L."/>
            <person name="Marton S."/>
            <person name="Balint A."/>
            <person name="Gyuranecz M."/>
            <person name="Erdelyi K."/>
            <person name="Dan A."/>
        </authorList>
    </citation>
    <scope>NUCLEOTIDE SEQUENCE [LARGE SCALE GENOMIC DNA]</scope>
    <source>
        <strain evidence="2 3">TKPV-HU1124/2011</strain>
    </source>
</reference>